<dbReference type="InterPro" id="IPR017937">
    <property type="entry name" value="Thioredoxin_CS"/>
</dbReference>
<gene>
    <name evidence="4" type="primary">trxA3</name>
    <name evidence="5" type="ORF">E3983_07645</name>
    <name evidence="4" type="ORF">Lisr_1049</name>
</gene>
<reference evidence="5 7" key="2">
    <citation type="submission" date="2019-03" db="EMBL/GenBank/DDBJ databases">
        <title>Diverse conjugative elements silence natural transformation in Legionella species.</title>
        <authorList>
            <person name="Durieux I."/>
            <person name="Ginevra C."/>
            <person name="Attaiech L."/>
            <person name="Picq K."/>
            <person name="Juan P.A."/>
            <person name="Jarraud S."/>
            <person name="Charpentier X."/>
        </authorList>
    </citation>
    <scope>NUCLEOTIDE SEQUENCE [LARGE SCALE GENOMIC DNA]</scope>
    <source>
        <strain evidence="5 7">HL-0427-4011</strain>
    </source>
</reference>
<dbReference type="OrthoDB" id="9790390at2"/>
<dbReference type="STRING" id="454.Lisr_1049"/>
<keyword evidence="6" id="KW-1185">Reference proteome</keyword>
<feature type="domain" description="Thioredoxin" evidence="3">
    <location>
        <begin position="1"/>
        <end position="104"/>
    </location>
</feature>
<proteinExistence type="predicted"/>
<dbReference type="PROSITE" id="PS51352">
    <property type="entry name" value="THIOREDOXIN_2"/>
    <property type="match status" value="1"/>
</dbReference>
<dbReference type="InterPro" id="IPR036249">
    <property type="entry name" value="Thioredoxin-like_sf"/>
</dbReference>
<dbReference type="EMBL" id="LNYH01000052">
    <property type="protein sequence ID" value="KTD26838.1"/>
    <property type="molecule type" value="Genomic_DNA"/>
</dbReference>
<keyword evidence="2" id="KW-0676">Redox-active center</keyword>
<dbReference type="PROSITE" id="PS00194">
    <property type="entry name" value="THIOREDOXIN_1"/>
    <property type="match status" value="1"/>
</dbReference>
<dbReference type="GO" id="GO:0005829">
    <property type="term" value="C:cytosol"/>
    <property type="evidence" value="ECO:0007669"/>
    <property type="project" value="TreeGrafter"/>
</dbReference>
<protein>
    <submittedName>
        <fullName evidence="4">Thioredoxin</fullName>
    </submittedName>
</protein>
<dbReference type="Proteomes" id="UP000295517">
    <property type="component" value="Chromosome"/>
</dbReference>
<dbReference type="PATRIC" id="fig|454.4.peg.1129"/>
<dbReference type="SUPFAM" id="SSF52833">
    <property type="entry name" value="Thioredoxin-like"/>
    <property type="match status" value="1"/>
</dbReference>
<dbReference type="PANTHER" id="PTHR45663">
    <property type="entry name" value="GEO12009P1"/>
    <property type="match status" value="1"/>
</dbReference>
<dbReference type="AlphaFoldDB" id="A0A0W0W4K1"/>
<evidence type="ECO:0000256" key="1">
    <source>
        <dbReference type="ARBA" id="ARBA00023157"/>
    </source>
</evidence>
<evidence type="ECO:0000313" key="5">
    <source>
        <dbReference type="EMBL" id="QBR84244.1"/>
    </source>
</evidence>
<dbReference type="RefSeq" id="WP_058501410.1">
    <property type="nucleotide sequence ID" value="NZ_CAAAJA010000001.1"/>
</dbReference>
<dbReference type="InterPro" id="IPR013766">
    <property type="entry name" value="Thioredoxin_domain"/>
</dbReference>
<sequence length="122" mass="13650">MPVYHLGKDSIDLLLGEGIAVIDFWAEWCGPCKNFSPIFVRVSDRFPYVKFAKINIEEEPEIAEEFHVRSIPHVVIVKDGVLIYSESGAMPEAALRDLVQQAIDTDVSKLKKGMEGESGEEL</sequence>
<dbReference type="PRINTS" id="PR00421">
    <property type="entry name" value="THIOREDOXIN"/>
</dbReference>
<dbReference type="EMBL" id="CP038254">
    <property type="protein sequence ID" value="QBR84244.1"/>
    <property type="molecule type" value="Genomic_DNA"/>
</dbReference>
<reference evidence="4 6" key="1">
    <citation type="submission" date="2015-11" db="EMBL/GenBank/DDBJ databases">
        <title>Genomic analysis of 38 Legionella species identifies large and diverse effector repertoires.</title>
        <authorList>
            <person name="Burstein D."/>
            <person name="Amaro F."/>
            <person name="Zusman T."/>
            <person name="Lifshitz Z."/>
            <person name="Cohen O."/>
            <person name="Gilbert J.A."/>
            <person name="Pupko T."/>
            <person name="Shuman H.A."/>
            <person name="Segal G."/>
        </authorList>
    </citation>
    <scope>NUCLEOTIDE SEQUENCE [LARGE SCALE GENOMIC DNA]</scope>
    <source>
        <strain evidence="4 6">Bercovier 4</strain>
    </source>
</reference>
<evidence type="ECO:0000313" key="6">
    <source>
        <dbReference type="Proteomes" id="UP000054761"/>
    </source>
</evidence>
<accession>A0A0W0W4K1</accession>
<dbReference type="Gene3D" id="3.40.30.10">
    <property type="entry name" value="Glutaredoxin"/>
    <property type="match status" value="1"/>
</dbReference>
<evidence type="ECO:0000256" key="2">
    <source>
        <dbReference type="ARBA" id="ARBA00023284"/>
    </source>
</evidence>
<dbReference type="PANTHER" id="PTHR45663:SF40">
    <property type="entry name" value="THIOREDOXIN 2"/>
    <property type="match status" value="1"/>
</dbReference>
<dbReference type="Pfam" id="PF00085">
    <property type="entry name" value="Thioredoxin"/>
    <property type="match status" value="1"/>
</dbReference>
<dbReference type="Proteomes" id="UP000054761">
    <property type="component" value="Unassembled WGS sequence"/>
</dbReference>
<name>A0A0W0W4K1_9GAMM</name>
<organism evidence="4 6">
    <name type="scientific">Legionella israelensis</name>
    <dbReference type="NCBI Taxonomy" id="454"/>
    <lineage>
        <taxon>Bacteria</taxon>
        <taxon>Pseudomonadati</taxon>
        <taxon>Pseudomonadota</taxon>
        <taxon>Gammaproteobacteria</taxon>
        <taxon>Legionellales</taxon>
        <taxon>Legionellaceae</taxon>
        <taxon>Legionella</taxon>
    </lineage>
</organism>
<evidence type="ECO:0000259" key="3">
    <source>
        <dbReference type="PROSITE" id="PS51352"/>
    </source>
</evidence>
<evidence type="ECO:0000313" key="7">
    <source>
        <dbReference type="Proteomes" id="UP000295517"/>
    </source>
</evidence>
<evidence type="ECO:0000313" key="4">
    <source>
        <dbReference type="EMBL" id="KTD26838.1"/>
    </source>
</evidence>
<dbReference type="GO" id="GO:0015035">
    <property type="term" value="F:protein-disulfide reductase activity"/>
    <property type="evidence" value="ECO:0007669"/>
    <property type="project" value="TreeGrafter"/>
</dbReference>
<dbReference type="CDD" id="cd02947">
    <property type="entry name" value="TRX_family"/>
    <property type="match status" value="1"/>
</dbReference>
<keyword evidence="1" id="KW-1015">Disulfide bond</keyword>